<comment type="caution">
    <text evidence="2">The sequence shown here is derived from an EMBL/GenBank/DDBJ whole genome shotgun (WGS) entry which is preliminary data.</text>
</comment>
<feature type="transmembrane region" description="Helical" evidence="1">
    <location>
        <begin position="23"/>
        <end position="42"/>
    </location>
</feature>
<evidence type="ECO:0000313" key="3">
    <source>
        <dbReference type="Proteomes" id="UP001215598"/>
    </source>
</evidence>
<keyword evidence="1" id="KW-0812">Transmembrane</keyword>
<keyword evidence="3" id="KW-1185">Reference proteome</keyword>
<name>A0AAD7IU38_9AGAR</name>
<accession>A0AAD7IU38</accession>
<sequence>MLSDVGGLGPACGLVGRALRPVFFFFHLVSPWLALPSGLGLACGRQRCRVRGVGRCLAGGRPGRFDWHPWRLSAGGAS</sequence>
<organism evidence="2 3">
    <name type="scientific">Mycena metata</name>
    <dbReference type="NCBI Taxonomy" id="1033252"/>
    <lineage>
        <taxon>Eukaryota</taxon>
        <taxon>Fungi</taxon>
        <taxon>Dikarya</taxon>
        <taxon>Basidiomycota</taxon>
        <taxon>Agaricomycotina</taxon>
        <taxon>Agaricomycetes</taxon>
        <taxon>Agaricomycetidae</taxon>
        <taxon>Agaricales</taxon>
        <taxon>Marasmiineae</taxon>
        <taxon>Mycenaceae</taxon>
        <taxon>Mycena</taxon>
    </lineage>
</organism>
<protein>
    <submittedName>
        <fullName evidence="2">Uncharacterized protein</fullName>
    </submittedName>
</protein>
<evidence type="ECO:0000313" key="2">
    <source>
        <dbReference type="EMBL" id="KAJ7750511.1"/>
    </source>
</evidence>
<proteinExistence type="predicted"/>
<keyword evidence="1" id="KW-1133">Transmembrane helix</keyword>
<dbReference type="AlphaFoldDB" id="A0AAD7IU38"/>
<gene>
    <name evidence="2" type="ORF">B0H16DRAFT_1549534</name>
</gene>
<evidence type="ECO:0000256" key="1">
    <source>
        <dbReference type="SAM" id="Phobius"/>
    </source>
</evidence>
<dbReference type="EMBL" id="JARKIB010000065">
    <property type="protein sequence ID" value="KAJ7750511.1"/>
    <property type="molecule type" value="Genomic_DNA"/>
</dbReference>
<reference evidence="2" key="1">
    <citation type="submission" date="2023-03" db="EMBL/GenBank/DDBJ databases">
        <title>Massive genome expansion in bonnet fungi (Mycena s.s.) driven by repeated elements and novel gene families across ecological guilds.</title>
        <authorList>
            <consortium name="Lawrence Berkeley National Laboratory"/>
            <person name="Harder C.B."/>
            <person name="Miyauchi S."/>
            <person name="Viragh M."/>
            <person name="Kuo A."/>
            <person name="Thoen E."/>
            <person name="Andreopoulos B."/>
            <person name="Lu D."/>
            <person name="Skrede I."/>
            <person name="Drula E."/>
            <person name="Henrissat B."/>
            <person name="Morin E."/>
            <person name="Kohler A."/>
            <person name="Barry K."/>
            <person name="LaButti K."/>
            <person name="Morin E."/>
            <person name="Salamov A."/>
            <person name="Lipzen A."/>
            <person name="Mereny Z."/>
            <person name="Hegedus B."/>
            <person name="Baldrian P."/>
            <person name="Stursova M."/>
            <person name="Weitz H."/>
            <person name="Taylor A."/>
            <person name="Grigoriev I.V."/>
            <person name="Nagy L.G."/>
            <person name="Martin F."/>
            <person name="Kauserud H."/>
        </authorList>
    </citation>
    <scope>NUCLEOTIDE SEQUENCE</scope>
    <source>
        <strain evidence="2">CBHHK182m</strain>
    </source>
</reference>
<keyword evidence="1" id="KW-0472">Membrane</keyword>
<dbReference type="Proteomes" id="UP001215598">
    <property type="component" value="Unassembled WGS sequence"/>
</dbReference>